<proteinExistence type="predicted"/>
<name>A0ACC1Z2J1_MELAZ</name>
<protein>
    <submittedName>
        <fullName evidence="1">MADS box transcription factor</fullName>
    </submittedName>
</protein>
<organism evidence="1 2">
    <name type="scientific">Melia azedarach</name>
    <name type="common">Chinaberry tree</name>
    <dbReference type="NCBI Taxonomy" id="155640"/>
    <lineage>
        <taxon>Eukaryota</taxon>
        <taxon>Viridiplantae</taxon>
        <taxon>Streptophyta</taxon>
        <taxon>Embryophyta</taxon>
        <taxon>Tracheophyta</taxon>
        <taxon>Spermatophyta</taxon>
        <taxon>Magnoliopsida</taxon>
        <taxon>eudicotyledons</taxon>
        <taxon>Gunneridae</taxon>
        <taxon>Pentapetalae</taxon>
        <taxon>rosids</taxon>
        <taxon>malvids</taxon>
        <taxon>Sapindales</taxon>
        <taxon>Meliaceae</taxon>
        <taxon>Melia</taxon>
    </lineage>
</organism>
<evidence type="ECO:0000313" key="1">
    <source>
        <dbReference type="EMBL" id="KAJ4729971.1"/>
    </source>
</evidence>
<comment type="caution">
    <text evidence="1">The sequence shown here is derived from an EMBL/GenBank/DDBJ whole genome shotgun (WGS) entry which is preliminary data.</text>
</comment>
<dbReference type="EMBL" id="CM051394">
    <property type="protein sequence ID" value="KAJ4729971.1"/>
    <property type="molecule type" value="Genomic_DNA"/>
</dbReference>
<dbReference type="Proteomes" id="UP001164539">
    <property type="component" value="Chromosome 1"/>
</dbReference>
<reference evidence="1 2" key="1">
    <citation type="journal article" date="2023" name="Science">
        <title>Complex scaffold remodeling in plant triterpene biosynthesis.</title>
        <authorList>
            <person name="De La Pena R."/>
            <person name="Hodgson H."/>
            <person name="Liu J.C."/>
            <person name="Stephenson M.J."/>
            <person name="Martin A.C."/>
            <person name="Owen C."/>
            <person name="Harkess A."/>
            <person name="Leebens-Mack J."/>
            <person name="Jimenez L.E."/>
            <person name="Osbourn A."/>
            <person name="Sattely E.S."/>
        </authorList>
    </citation>
    <scope>NUCLEOTIDE SEQUENCE [LARGE SCALE GENOMIC DNA]</scope>
    <source>
        <strain evidence="2">cv. JPN11</strain>
        <tissue evidence="1">Leaf</tissue>
    </source>
</reference>
<gene>
    <name evidence="1" type="ORF">OWV82_002667</name>
</gene>
<sequence length="243" mass="27523">MGRKKLEMKKIEDSSALQVTYTKRRDGLLKKANELSVLCDTDVGLVMFSPSSKLTKFSSSGRIEDILLRYISQHSESQEPLENEEHLVQSLMHSKCEGELLDMIAKKEVLEKKLIQLIKQQLKAKEKLSFYQPKVENITSIYEAYSHEQHISGAIQRIEKLKDKMLGKDSAPGTPQSVEQQAAVSIRDTNFTTDESASSKRKRNHARDANHWAETSSPAGLNTSIQFLDQQKHWILESGGHVD</sequence>
<keyword evidence="2" id="KW-1185">Reference proteome</keyword>
<evidence type="ECO:0000313" key="2">
    <source>
        <dbReference type="Proteomes" id="UP001164539"/>
    </source>
</evidence>
<accession>A0ACC1Z2J1</accession>